<dbReference type="Gene3D" id="2.30.30.220">
    <property type="entry name" value="SspB-like"/>
    <property type="match status" value="1"/>
</dbReference>
<evidence type="ECO:0000313" key="3">
    <source>
        <dbReference type="Proteomes" id="UP000067626"/>
    </source>
</evidence>
<dbReference type="KEGG" id="ccro:CMC5_001300"/>
<dbReference type="InterPro" id="IPR036760">
    <property type="entry name" value="SspB-like_sf"/>
</dbReference>
<reference evidence="2 3" key="1">
    <citation type="submission" date="2015-07" db="EMBL/GenBank/DDBJ databases">
        <title>Genome analysis of myxobacterium Chondromyces crocatus Cm c5 reveals a high potential for natural compound synthesis and the genetic basis for the loss of fruiting body formation.</title>
        <authorList>
            <person name="Zaburannyi N."/>
            <person name="Bunk B."/>
            <person name="Maier J."/>
            <person name="Overmann J."/>
            <person name="Mueller R."/>
        </authorList>
    </citation>
    <scope>NUCLEOTIDE SEQUENCE [LARGE SCALE GENOMIC DNA]</scope>
    <source>
        <strain evidence="2 3">Cm c5</strain>
    </source>
</reference>
<feature type="compositionally biased region" description="Low complexity" evidence="1">
    <location>
        <begin position="212"/>
        <end position="223"/>
    </location>
</feature>
<feature type="compositionally biased region" description="Basic and acidic residues" evidence="1">
    <location>
        <begin position="253"/>
        <end position="264"/>
    </location>
</feature>
<dbReference type="SUPFAM" id="SSF101738">
    <property type="entry name" value="SspB-like"/>
    <property type="match status" value="1"/>
</dbReference>
<sequence length="287" mass="30199">MLREARGGRNKRPGHGAGEKSLAGSHVGVATEAGPRYGLNAMSDAPRQLPPKKEVALALLQRENSVFVHIDPRREGVLVPKWLTKQAQLTLQIGMNMPIPIADLKVEDDGISCTLSFQRTPFWCRMPWNAVWALVGESQRGMVWPEDVPPEVAQQQAGAAQKPAKKPRPHLAAVGSGGEVARASERQPQEDGGAALAVEEGGAAVAREESESSGSGASQAAGEPKLSVVGGEAAEETSAAAGEDAAETGAPEGEERSEPAEERAPQGARPGGGKPKRELPPYLRVIK</sequence>
<dbReference type="InterPro" id="IPR007481">
    <property type="entry name" value="SspB"/>
</dbReference>
<organism evidence="2 3">
    <name type="scientific">Chondromyces crocatus</name>
    <dbReference type="NCBI Taxonomy" id="52"/>
    <lineage>
        <taxon>Bacteria</taxon>
        <taxon>Pseudomonadati</taxon>
        <taxon>Myxococcota</taxon>
        <taxon>Polyangia</taxon>
        <taxon>Polyangiales</taxon>
        <taxon>Polyangiaceae</taxon>
        <taxon>Chondromyces</taxon>
    </lineage>
</organism>
<dbReference type="Pfam" id="PF04386">
    <property type="entry name" value="SspB"/>
    <property type="match status" value="1"/>
</dbReference>
<name>A0A0K1E622_CHOCO</name>
<protein>
    <recommendedName>
        <fullName evidence="4">Stringent starvation protein B</fullName>
    </recommendedName>
</protein>
<feature type="region of interest" description="Disordered" evidence="1">
    <location>
        <begin position="1"/>
        <end position="26"/>
    </location>
</feature>
<dbReference type="AlphaFoldDB" id="A0A0K1E622"/>
<keyword evidence="3" id="KW-1185">Reference proteome</keyword>
<evidence type="ECO:0000313" key="2">
    <source>
        <dbReference type="EMBL" id="AKT36018.1"/>
    </source>
</evidence>
<gene>
    <name evidence="2" type="ORF">CMC5_001300</name>
</gene>
<proteinExistence type="predicted"/>
<dbReference type="Proteomes" id="UP000067626">
    <property type="component" value="Chromosome"/>
</dbReference>
<dbReference type="STRING" id="52.CMC5_001300"/>
<feature type="compositionally biased region" description="Low complexity" evidence="1">
    <location>
        <begin position="230"/>
        <end position="251"/>
    </location>
</feature>
<accession>A0A0K1E622</accession>
<dbReference type="EMBL" id="CP012159">
    <property type="protein sequence ID" value="AKT36018.1"/>
    <property type="molecule type" value="Genomic_DNA"/>
</dbReference>
<feature type="compositionally biased region" description="Low complexity" evidence="1">
    <location>
        <begin position="190"/>
        <end position="205"/>
    </location>
</feature>
<feature type="region of interest" description="Disordered" evidence="1">
    <location>
        <begin position="151"/>
        <end position="287"/>
    </location>
</feature>
<evidence type="ECO:0000256" key="1">
    <source>
        <dbReference type="SAM" id="MobiDB-lite"/>
    </source>
</evidence>
<feature type="compositionally biased region" description="Low complexity" evidence="1">
    <location>
        <begin position="151"/>
        <end position="162"/>
    </location>
</feature>
<evidence type="ECO:0008006" key="4">
    <source>
        <dbReference type="Google" id="ProtNLM"/>
    </source>
</evidence>